<dbReference type="EMBL" id="JABBGJ010000034">
    <property type="protein sequence ID" value="NMM01875.1"/>
    <property type="molecule type" value="Genomic_DNA"/>
</dbReference>
<comment type="caution">
    <text evidence="2">The sequence shown here is derived from an EMBL/GenBank/DDBJ whole genome shotgun (WGS) entry which is preliminary data.</text>
</comment>
<organism evidence="2 3">
    <name type="scientific">Paraburkholderia polaris</name>
    <dbReference type="NCBI Taxonomy" id="2728848"/>
    <lineage>
        <taxon>Bacteria</taxon>
        <taxon>Pseudomonadati</taxon>
        <taxon>Pseudomonadota</taxon>
        <taxon>Betaproteobacteria</taxon>
        <taxon>Burkholderiales</taxon>
        <taxon>Burkholderiaceae</taxon>
        <taxon>Paraburkholderia</taxon>
    </lineage>
</organism>
<dbReference type="Pfam" id="PF11860">
    <property type="entry name" value="Muramidase"/>
    <property type="match status" value="1"/>
</dbReference>
<protein>
    <submittedName>
        <fullName evidence="2">N-acetylmuramidase family protein</fullName>
    </submittedName>
</protein>
<evidence type="ECO:0000259" key="1">
    <source>
        <dbReference type="Pfam" id="PF11860"/>
    </source>
</evidence>
<dbReference type="RefSeq" id="WP_169488701.1">
    <property type="nucleotide sequence ID" value="NZ_JABBGJ010000034.1"/>
</dbReference>
<evidence type="ECO:0000313" key="2">
    <source>
        <dbReference type="EMBL" id="NMM01875.1"/>
    </source>
</evidence>
<accession>A0A848IPU2</accession>
<proteinExistence type="predicted"/>
<reference evidence="2 3" key="1">
    <citation type="submission" date="2020-04" db="EMBL/GenBank/DDBJ databases">
        <title>Paraburkholderia sp. RP-4-7 isolated from soil.</title>
        <authorList>
            <person name="Dahal R.H."/>
        </authorList>
    </citation>
    <scope>NUCLEOTIDE SEQUENCE [LARGE SCALE GENOMIC DNA]</scope>
    <source>
        <strain evidence="2 3">RP-4-7</strain>
    </source>
</reference>
<sequence>MSPTCENFIRAVLTQSWRDAYLNLNGLNMDEMLRAQAALDPLDLADMWAQRQAFTGQVDMPRIEYAHDVVTTRKIPQTAPGDLGTTGQTNDAKSFIGKPKPLTFEHDLTGTLPATSAAPARLGEHDFVLAAKQNNVEVAAIMAVAQVESGGRSGFAADSRPVIRYELHLFDRHTGKAYRKTHPHLSQPDLASGERYHHGGQPNEWSLVFGAMILRDSKGGRRISEAWQSTSWGMFQVLGSNSRMVGWPTVGAFVADMFVSEAQHLRAFLGYCKATHLFSQIRTHHWAAFANGYNGPTYAVNRYDSNLANAFASISSRRRGSRLPP</sequence>
<feature type="domain" description="N-acetylmuramidase" evidence="1">
    <location>
        <begin position="137"/>
        <end position="314"/>
    </location>
</feature>
<dbReference type="AlphaFoldDB" id="A0A848IPU2"/>
<gene>
    <name evidence="2" type="ORF">HHL24_28565</name>
</gene>
<name>A0A848IPU2_9BURK</name>
<evidence type="ECO:0000313" key="3">
    <source>
        <dbReference type="Proteomes" id="UP000544134"/>
    </source>
</evidence>
<dbReference type="Proteomes" id="UP000544134">
    <property type="component" value="Unassembled WGS sequence"/>
</dbReference>
<keyword evidence="3" id="KW-1185">Reference proteome</keyword>
<dbReference type="InterPro" id="IPR024408">
    <property type="entry name" value="Muramidase"/>
</dbReference>